<dbReference type="SUPFAM" id="SSF55073">
    <property type="entry name" value="Nucleotide cyclase"/>
    <property type="match status" value="1"/>
</dbReference>
<dbReference type="SUPFAM" id="SSF55785">
    <property type="entry name" value="PYP-like sensor domain (PAS domain)"/>
    <property type="match status" value="1"/>
</dbReference>
<dbReference type="Gene3D" id="3.30.450.20">
    <property type="entry name" value="PAS domain"/>
    <property type="match status" value="1"/>
</dbReference>
<name>A0A364LKG4_9GAMM</name>
<proteinExistence type="predicted"/>
<dbReference type="CDD" id="cd01949">
    <property type="entry name" value="GGDEF"/>
    <property type="match status" value="1"/>
</dbReference>
<evidence type="ECO:0000256" key="2">
    <source>
        <dbReference type="ARBA" id="ARBA00012528"/>
    </source>
</evidence>
<evidence type="ECO:0000313" key="5">
    <source>
        <dbReference type="EMBL" id="RAP37096.1"/>
    </source>
</evidence>
<dbReference type="Gene3D" id="3.30.70.270">
    <property type="match status" value="1"/>
</dbReference>
<dbReference type="EMBL" id="MVJN01000004">
    <property type="protein sequence ID" value="RAP37096.1"/>
    <property type="molecule type" value="Genomic_DNA"/>
</dbReference>
<protein>
    <recommendedName>
        <fullName evidence="2">diguanylate cyclase</fullName>
        <ecNumber evidence="2">2.7.7.65</ecNumber>
    </recommendedName>
</protein>
<dbReference type="PANTHER" id="PTHR45138:SF9">
    <property type="entry name" value="DIGUANYLATE CYCLASE DGCM-RELATED"/>
    <property type="match status" value="1"/>
</dbReference>
<dbReference type="SMART" id="SM00267">
    <property type="entry name" value="GGDEF"/>
    <property type="match status" value="1"/>
</dbReference>
<evidence type="ECO:0000259" key="4">
    <source>
        <dbReference type="PROSITE" id="PS50887"/>
    </source>
</evidence>
<dbReference type="Proteomes" id="UP000249458">
    <property type="component" value="Unassembled WGS sequence"/>
</dbReference>
<dbReference type="EC" id="2.7.7.65" evidence="2"/>
<dbReference type="InterPro" id="IPR035965">
    <property type="entry name" value="PAS-like_dom_sf"/>
</dbReference>
<dbReference type="RefSeq" id="WP_112219213.1">
    <property type="nucleotide sequence ID" value="NZ_MVJN01000004.1"/>
</dbReference>
<dbReference type="InterPro" id="IPR000014">
    <property type="entry name" value="PAS"/>
</dbReference>
<evidence type="ECO:0000256" key="1">
    <source>
        <dbReference type="ARBA" id="ARBA00001946"/>
    </source>
</evidence>
<evidence type="ECO:0000313" key="6">
    <source>
        <dbReference type="Proteomes" id="UP000249458"/>
    </source>
</evidence>
<dbReference type="PROSITE" id="PS50887">
    <property type="entry name" value="GGDEF"/>
    <property type="match status" value="1"/>
</dbReference>
<gene>
    <name evidence="5" type="ORF">B1207_06660</name>
</gene>
<comment type="caution">
    <text evidence="5">The sequence shown here is derived from an EMBL/GenBank/DDBJ whole genome shotgun (WGS) entry which is preliminary data.</text>
</comment>
<dbReference type="GO" id="GO:0052621">
    <property type="term" value="F:diguanylate cyclase activity"/>
    <property type="evidence" value="ECO:0007669"/>
    <property type="project" value="UniProtKB-EC"/>
</dbReference>
<feature type="domain" description="GGDEF" evidence="4">
    <location>
        <begin position="181"/>
        <end position="315"/>
    </location>
</feature>
<dbReference type="NCBIfam" id="TIGR00254">
    <property type="entry name" value="GGDEF"/>
    <property type="match status" value="1"/>
</dbReference>
<reference evidence="5 6" key="1">
    <citation type="submission" date="2017-02" db="EMBL/GenBank/DDBJ databases">
        <title>Legionella quilivanii strain from human: case report and whole genome sequencing analysis.</title>
        <authorList>
            <person name="Lalancette C."/>
            <person name="Leduc J.-M."/>
            <person name="Levesque S."/>
            <person name="Fournier E."/>
            <person name="Saoud J."/>
            <person name="Faucher S.P."/>
            <person name="Bernard K."/>
            <person name="Martineau C."/>
            <person name="Longtin J."/>
        </authorList>
    </citation>
    <scope>NUCLEOTIDE SEQUENCE [LARGE SCALE GENOMIC DNA]</scope>
    <source>
        <strain evidence="5 6">ID143958</strain>
    </source>
</reference>
<sequence length="321" mass="36964">MISENANRLLFREVFDAIPIGLILFGQDRRIHAWNQWMERKTNIDSEKAIGQTLESFYEDQISVRFNWALDQVLNYEHPQVLSNILNKFIIPIPLNEEAYLDLDMMQQNVEILPIHQEEEQMALVVIQDVSAKAHLNATLMSMASKFEKNSLIDLLTGCYNRRFLWKHLANELVSAQREKYNVICCIYDIDHFKSINDKFGHHGGDEVLQSFANIVRSELRANDYFFRYGGEEFITLSTHVPIDDAALLPNRVRSRLADTLTHGSVRNVVTCSGGISYWQPDNPAISPEKLVKLADIQLYQAKESGRNCVVMNNAIQTERF</sequence>
<dbReference type="AlphaFoldDB" id="A0A364LKG4"/>
<dbReference type="FunFam" id="3.30.70.270:FF:000001">
    <property type="entry name" value="Diguanylate cyclase domain protein"/>
    <property type="match status" value="1"/>
</dbReference>
<organism evidence="5 6">
    <name type="scientific">Legionella quinlivanii</name>
    <dbReference type="NCBI Taxonomy" id="45073"/>
    <lineage>
        <taxon>Bacteria</taxon>
        <taxon>Pseudomonadati</taxon>
        <taxon>Pseudomonadota</taxon>
        <taxon>Gammaproteobacteria</taxon>
        <taxon>Legionellales</taxon>
        <taxon>Legionellaceae</taxon>
        <taxon>Legionella</taxon>
    </lineage>
</organism>
<dbReference type="PANTHER" id="PTHR45138">
    <property type="entry name" value="REGULATORY COMPONENTS OF SENSORY TRANSDUCTION SYSTEM"/>
    <property type="match status" value="1"/>
</dbReference>
<dbReference type="Pfam" id="PF00990">
    <property type="entry name" value="GGDEF"/>
    <property type="match status" value="1"/>
</dbReference>
<evidence type="ECO:0000256" key="3">
    <source>
        <dbReference type="ARBA" id="ARBA00034247"/>
    </source>
</evidence>
<dbReference type="SMART" id="SM00091">
    <property type="entry name" value="PAS"/>
    <property type="match status" value="1"/>
</dbReference>
<comment type="cofactor">
    <cofactor evidence="1">
        <name>Mg(2+)</name>
        <dbReference type="ChEBI" id="CHEBI:18420"/>
    </cofactor>
</comment>
<accession>A0A364LKG4</accession>
<dbReference type="InterPro" id="IPR029787">
    <property type="entry name" value="Nucleotide_cyclase"/>
</dbReference>
<dbReference type="InterPro" id="IPR043128">
    <property type="entry name" value="Rev_trsase/Diguanyl_cyclase"/>
</dbReference>
<dbReference type="InterPro" id="IPR050469">
    <property type="entry name" value="Diguanylate_Cyclase"/>
</dbReference>
<dbReference type="InterPro" id="IPR000160">
    <property type="entry name" value="GGDEF_dom"/>
</dbReference>
<comment type="catalytic activity">
    <reaction evidence="3">
        <text>2 GTP = 3',3'-c-di-GMP + 2 diphosphate</text>
        <dbReference type="Rhea" id="RHEA:24898"/>
        <dbReference type="ChEBI" id="CHEBI:33019"/>
        <dbReference type="ChEBI" id="CHEBI:37565"/>
        <dbReference type="ChEBI" id="CHEBI:58805"/>
        <dbReference type="EC" id="2.7.7.65"/>
    </reaction>
</comment>